<evidence type="ECO:0000256" key="2">
    <source>
        <dbReference type="ARBA" id="ARBA00022676"/>
    </source>
</evidence>
<dbReference type="EMBL" id="MN740057">
    <property type="protein sequence ID" value="QHT86003.1"/>
    <property type="molecule type" value="Genomic_DNA"/>
</dbReference>
<name>A0A6C0I1K0_9ZZZZ</name>
<evidence type="ECO:0008006" key="9">
    <source>
        <dbReference type="Google" id="ProtNLM"/>
    </source>
</evidence>
<dbReference type="PANTHER" id="PTHR44835">
    <property type="entry name" value="UDP-N-ACETYLGLUCOSAMINE--PEPTIDE N-ACETYLGLUCOSAMINYLTRANSFERASE SPINDLY-RELATED"/>
    <property type="match status" value="1"/>
</dbReference>
<evidence type="ECO:0000256" key="3">
    <source>
        <dbReference type="ARBA" id="ARBA00022679"/>
    </source>
</evidence>
<evidence type="ECO:0000259" key="7">
    <source>
        <dbReference type="Pfam" id="PF13844"/>
    </source>
</evidence>
<dbReference type="Gene3D" id="1.25.40.10">
    <property type="entry name" value="Tetratricopeptide repeat domain"/>
    <property type="match status" value="1"/>
</dbReference>
<dbReference type="Gene3D" id="3.90.550.10">
    <property type="entry name" value="Spore Coat Polysaccharide Biosynthesis Protein SpsA, Chain A"/>
    <property type="match status" value="1"/>
</dbReference>
<keyword evidence="2" id="KW-0328">Glycosyltransferase</keyword>
<dbReference type="SUPFAM" id="SSF53448">
    <property type="entry name" value="Nucleotide-diphospho-sugar transferases"/>
    <property type="match status" value="1"/>
</dbReference>
<sequence>MDIFLQLYQTYINNQNTQTKNNLYQYTKKITDGNLKPDDKERIYTNMITIFPEDSTLYHKMGFIFKESSREKTILWWRLAHEKDPTNIQIFCDLAELLFEIGYYNILFSMNQNNLFEKMKREPRFLTIYTRLNLMKLNYKDGLQQLIELIKINGPKKCITYNEKYEKWRNYHDAGYVFSAICDHENALKYTEKASDLANKFNLTLANRMLSFQNVLAFSNHTYVDNEMFFNKCLKINEYLPDNPMFSLSPKTIKKNKRIKIGYVSSDYVYHAISNFILPILKYHDHDKFEIILFSNVYPVENIYLKKDFTIYYIHDKDAKTVAKQIRNLNIDILFDLNGHTVKNVLEVFTYHPSPIQISYLGYPNTTGLKGIQYRITDEIVDPLNSMQLYNEKLIRLPKCFLLFESIHQFEIQYKKVDSNRIILGAVNKENKTNKEVLDVWQKILKECLNTVLLIKLESFDNIDERRNYYCTILEINPDRLIILPKLQNEEYHRLFTKFDLLLDPFPYSGTTTTCNSLWNSVPVVSLYNKDYHSHNVSSSLLINSGLSELVAYSKEQYIDIVKELAKNPWKIENYKQTIREKFTKSMEPKKFMSSYESELQHLYQNYFDSSHIQKTVDKITKHVDTNKDNIYICGCVKNCEEYIEAVFKNIDKIGSLFNDFKIIIAYDSNRDETIELLKEKQKTYSIELLHIEKNCQIGEYNLRTQRLSNARNEILNYIKKENDPTYPYFIMMDMDDVNSKPIDIKVIEYYLYDNILWDALSFNRKDYYDLWALSIIPFITSCWHFPNYDSVIPGMKEYVTKKLYNMKPNELLTCISAFNGFAIYRKDQFINCHYDWSVQKNVGMFSKEQIEMNEMSVGMKMTMNKSYHPIIGPTTDCEHRHFHTMAFQNGSRICISPRYLFIE</sequence>
<organism evidence="8">
    <name type="scientific">viral metagenome</name>
    <dbReference type="NCBI Taxonomy" id="1070528"/>
    <lineage>
        <taxon>unclassified sequences</taxon>
        <taxon>metagenomes</taxon>
        <taxon>organismal metagenomes</taxon>
    </lineage>
</organism>
<dbReference type="Pfam" id="PF00535">
    <property type="entry name" value="Glycos_transf_2"/>
    <property type="match status" value="1"/>
</dbReference>
<evidence type="ECO:0000256" key="1">
    <source>
        <dbReference type="ARBA" id="ARBA00004922"/>
    </source>
</evidence>
<protein>
    <recommendedName>
        <fullName evidence="9">O-GlcNAc transferase C-terminal domain-containing protein</fullName>
    </recommendedName>
</protein>
<evidence type="ECO:0000313" key="8">
    <source>
        <dbReference type="EMBL" id="QHT86003.1"/>
    </source>
</evidence>
<dbReference type="Pfam" id="PF13844">
    <property type="entry name" value="Glyco_transf_41"/>
    <property type="match status" value="2"/>
</dbReference>
<keyword evidence="3" id="KW-0808">Transferase</keyword>
<dbReference type="Gene3D" id="3.40.50.11380">
    <property type="match status" value="1"/>
</dbReference>
<reference evidence="8" key="1">
    <citation type="journal article" date="2020" name="Nature">
        <title>Giant virus diversity and host interactions through global metagenomics.</title>
        <authorList>
            <person name="Schulz F."/>
            <person name="Roux S."/>
            <person name="Paez-Espino D."/>
            <person name="Jungbluth S."/>
            <person name="Walsh D.A."/>
            <person name="Denef V.J."/>
            <person name="McMahon K.D."/>
            <person name="Konstantinidis K.T."/>
            <person name="Eloe-Fadrosh E.A."/>
            <person name="Kyrpides N.C."/>
            <person name="Woyke T."/>
        </authorList>
    </citation>
    <scope>NUCLEOTIDE SEQUENCE</scope>
    <source>
        <strain evidence="8">GVMAG-M-3300023184-184</strain>
    </source>
</reference>
<dbReference type="CDD" id="cd00761">
    <property type="entry name" value="Glyco_tranf_GTA_type"/>
    <property type="match status" value="1"/>
</dbReference>
<evidence type="ECO:0000256" key="5">
    <source>
        <dbReference type="ARBA" id="ARBA00022803"/>
    </source>
</evidence>
<dbReference type="InterPro" id="IPR011990">
    <property type="entry name" value="TPR-like_helical_dom_sf"/>
</dbReference>
<dbReference type="InterPro" id="IPR051939">
    <property type="entry name" value="Glycosyltr_41/O-GlcNAc_trsf"/>
</dbReference>
<keyword evidence="4" id="KW-0677">Repeat</keyword>
<accession>A0A6C0I1K0</accession>
<dbReference type="SUPFAM" id="SSF53756">
    <property type="entry name" value="UDP-Glycosyltransferase/glycogen phosphorylase"/>
    <property type="match status" value="1"/>
</dbReference>
<dbReference type="GO" id="GO:0016757">
    <property type="term" value="F:glycosyltransferase activity"/>
    <property type="evidence" value="ECO:0007669"/>
    <property type="project" value="UniProtKB-KW"/>
</dbReference>
<comment type="pathway">
    <text evidence="1">Protein modification; protein glycosylation.</text>
</comment>
<proteinExistence type="predicted"/>
<dbReference type="Gene3D" id="3.40.50.2000">
    <property type="entry name" value="Glycogen Phosphorylase B"/>
    <property type="match status" value="1"/>
</dbReference>
<keyword evidence="5" id="KW-0802">TPR repeat</keyword>
<feature type="domain" description="O-GlcNAc transferase C-terminal" evidence="7">
    <location>
        <begin position="243"/>
        <end position="411"/>
    </location>
</feature>
<dbReference type="AlphaFoldDB" id="A0A6C0I1K0"/>
<feature type="domain" description="Glycosyltransferase 2-like" evidence="6">
    <location>
        <begin position="636"/>
        <end position="742"/>
    </location>
</feature>
<dbReference type="InterPro" id="IPR029044">
    <property type="entry name" value="Nucleotide-diphossugar_trans"/>
</dbReference>
<dbReference type="InterPro" id="IPR029489">
    <property type="entry name" value="OGT/SEC/SPY_C"/>
</dbReference>
<feature type="domain" description="O-GlcNAc transferase C-terminal" evidence="7">
    <location>
        <begin position="417"/>
        <end position="586"/>
    </location>
</feature>
<dbReference type="InterPro" id="IPR001173">
    <property type="entry name" value="Glyco_trans_2-like"/>
</dbReference>
<evidence type="ECO:0000256" key="4">
    <source>
        <dbReference type="ARBA" id="ARBA00022737"/>
    </source>
</evidence>
<evidence type="ECO:0000259" key="6">
    <source>
        <dbReference type="Pfam" id="PF00535"/>
    </source>
</evidence>
<dbReference type="PANTHER" id="PTHR44835:SF1">
    <property type="entry name" value="PROTEIN O-GLCNAC TRANSFERASE"/>
    <property type="match status" value="1"/>
</dbReference>
<dbReference type="SUPFAM" id="SSF48452">
    <property type="entry name" value="TPR-like"/>
    <property type="match status" value="1"/>
</dbReference>